<dbReference type="InterPro" id="IPR015866">
    <property type="entry name" value="Ser-tRNA-synth_1_N"/>
</dbReference>
<dbReference type="GO" id="GO:0005524">
    <property type="term" value="F:ATP binding"/>
    <property type="evidence" value="ECO:0007669"/>
    <property type="project" value="UniProtKB-KW"/>
</dbReference>
<feature type="compositionally biased region" description="Basic and acidic residues" evidence="13">
    <location>
        <begin position="480"/>
        <end position="490"/>
    </location>
</feature>
<sequence>MLDVKDFIIELGGDPEKIKESQRRRYVKDGEKVVDEVIELYQDHRKAQYAVTQVATKGKEVQKQIGAKLKAKEKADDLLAQKAELEKERKGLEESAKEKEAILRKTRRTIGNYIHDSVPVNDNEDFNPTLRTWAPKDVKVEKRDDFLSHHEVLLRLDGYEPERGAKVAGHRGYYLTGWGQWLNMALQMYGQTILHGKGYKVVKPPTFMNKDLMALTAQLEQFDEELYKVVQDSDPKNDKYAIATSEQPISAMHSGEWLQAKDLPIKYAGASICFRKEAGSHGRDAWGIFRVHEFEKVEQFVITDPEKSWEAFEDMIGIAEDFYKSLGVPYRVVEIVSGAFNNSAAKKYDLEAWFPFQGEYKELVSCSNCTDYQSRDLEIRFGIKLQTDIQKKYVHMLNCTLCATERALCCLLENFQGVNETEDGTKVEGFHVPEPLRRYLPGEPDFLPFTKELPKDSTSQKVKGKAPKPKGAAGAGGAKEAGDKLKDLKV</sequence>
<evidence type="ECO:0000256" key="2">
    <source>
        <dbReference type="ARBA" id="ARBA00012840"/>
    </source>
</evidence>
<dbReference type="InterPro" id="IPR002317">
    <property type="entry name" value="Ser-tRNA-ligase_type_1"/>
</dbReference>
<reference evidence="15" key="1">
    <citation type="submission" date="2019-07" db="EMBL/GenBank/DDBJ databases">
        <title>Hyphodiscus hymeniophilus genome sequencing and assembly.</title>
        <authorList>
            <person name="Kramer G."/>
            <person name="Nodwell J."/>
        </authorList>
    </citation>
    <scope>NUCLEOTIDE SEQUENCE</scope>
    <source>
        <strain evidence="15">ATCC 34498</strain>
    </source>
</reference>
<dbReference type="PROSITE" id="PS50862">
    <property type="entry name" value="AA_TRNA_LIGASE_II"/>
    <property type="match status" value="1"/>
</dbReference>
<evidence type="ECO:0000256" key="4">
    <source>
        <dbReference type="ARBA" id="ARBA00022741"/>
    </source>
</evidence>
<dbReference type="InterPro" id="IPR045864">
    <property type="entry name" value="aa-tRNA-synth_II/BPL/LPL"/>
</dbReference>
<dbReference type="PANTHER" id="PTHR11778">
    <property type="entry name" value="SERYL-TRNA SYNTHETASE"/>
    <property type="match status" value="1"/>
</dbReference>
<dbReference type="PIRSF" id="PIRSF001529">
    <property type="entry name" value="Ser-tRNA-synth_IIa"/>
    <property type="match status" value="1"/>
</dbReference>
<feature type="binding site" evidence="11">
    <location>
        <begin position="275"/>
        <end position="277"/>
    </location>
    <ligand>
        <name>ATP</name>
        <dbReference type="ChEBI" id="CHEBI:30616"/>
    </ligand>
</feature>
<evidence type="ECO:0000256" key="3">
    <source>
        <dbReference type="ARBA" id="ARBA00022598"/>
    </source>
</evidence>
<dbReference type="OrthoDB" id="10264585at2759"/>
<gene>
    <name evidence="15" type="ORF">D0Z07_5280</name>
</gene>
<dbReference type="InterPro" id="IPR033729">
    <property type="entry name" value="SerRS_core"/>
</dbReference>
<dbReference type="Pfam" id="PF02403">
    <property type="entry name" value="Seryl_tRNA_N"/>
    <property type="match status" value="1"/>
</dbReference>
<dbReference type="GO" id="GO:0004828">
    <property type="term" value="F:serine-tRNA ligase activity"/>
    <property type="evidence" value="ECO:0007669"/>
    <property type="project" value="UniProtKB-EC"/>
</dbReference>
<feature type="binding site" evidence="11">
    <location>
        <begin position="291"/>
        <end position="294"/>
    </location>
    <ligand>
        <name>ATP</name>
        <dbReference type="ChEBI" id="CHEBI:30616"/>
    </ligand>
</feature>
<protein>
    <recommendedName>
        <fullName evidence="2">serine--tRNA ligase</fullName>
        <ecNumber evidence="2">6.1.1.11</ecNumber>
    </recommendedName>
    <alternativeName>
        <fullName evidence="8">Seryl-tRNA synthetase</fullName>
    </alternativeName>
    <alternativeName>
        <fullName evidence="9">Seryl-tRNA(Ser) synthetase</fullName>
    </alternativeName>
</protein>
<keyword evidence="7" id="KW-0030">Aminoacyl-tRNA synthetase</keyword>
<keyword evidence="4" id="KW-0547">Nucleotide-binding</keyword>
<evidence type="ECO:0000256" key="9">
    <source>
        <dbReference type="ARBA" id="ARBA00034892"/>
    </source>
</evidence>
<comment type="caution">
    <text evidence="15">The sequence shown here is derived from an EMBL/GenBank/DDBJ whole genome shotgun (WGS) entry which is preliminary data.</text>
</comment>
<dbReference type="Pfam" id="PF00587">
    <property type="entry name" value="tRNA-synt_2b"/>
    <property type="match status" value="1"/>
</dbReference>
<evidence type="ECO:0000256" key="6">
    <source>
        <dbReference type="ARBA" id="ARBA00022917"/>
    </source>
</evidence>
<feature type="coiled-coil region" evidence="12">
    <location>
        <begin position="68"/>
        <end position="109"/>
    </location>
</feature>
<dbReference type="EMBL" id="VNKQ01000010">
    <property type="protein sequence ID" value="KAG0648432.1"/>
    <property type="molecule type" value="Genomic_DNA"/>
</dbReference>
<dbReference type="InterPro" id="IPR006195">
    <property type="entry name" value="aa-tRNA-synth_II"/>
</dbReference>
<dbReference type="FunFam" id="3.30.930.10:FF:000026">
    <property type="entry name" value="Seryl-tRNA synthetase, cytoplasmic"/>
    <property type="match status" value="1"/>
</dbReference>
<evidence type="ECO:0000313" key="15">
    <source>
        <dbReference type="EMBL" id="KAG0648432.1"/>
    </source>
</evidence>
<dbReference type="InterPro" id="IPR002314">
    <property type="entry name" value="aa-tRNA-synt_IIb"/>
</dbReference>
<dbReference type="Gene3D" id="1.10.287.40">
    <property type="entry name" value="Serine-tRNA synthetase, tRNA binding domain"/>
    <property type="match status" value="1"/>
</dbReference>
<keyword evidence="6" id="KW-0648">Protein biosynthesis</keyword>
<evidence type="ECO:0000256" key="12">
    <source>
        <dbReference type="SAM" id="Coils"/>
    </source>
</evidence>
<dbReference type="InterPro" id="IPR042103">
    <property type="entry name" value="SerRS_1_N_sf"/>
</dbReference>
<evidence type="ECO:0000256" key="5">
    <source>
        <dbReference type="ARBA" id="ARBA00022840"/>
    </source>
</evidence>
<evidence type="ECO:0000256" key="7">
    <source>
        <dbReference type="ARBA" id="ARBA00023146"/>
    </source>
</evidence>
<evidence type="ECO:0000256" key="10">
    <source>
        <dbReference type="PIRSR" id="PIRSR001529-1"/>
    </source>
</evidence>
<dbReference type="SUPFAM" id="SSF55681">
    <property type="entry name" value="Class II aaRS and biotin synthetases"/>
    <property type="match status" value="1"/>
</dbReference>
<organism evidence="15 16">
    <name type="scientific">Hyphodiscus hymeniophilus</name>
    <dbReference type="NCBI Taxonomy" id="353542"/>
    <lineage>
        <taxon>Eukaryota</taxon>
        <taxon>Fungi</taxon>
        <taxon>Dikarya</taxon>
        <taxon>Ascomycota</taxon>
        <taxon>Pezizomycotina</taxon>
        <taxon>Leotiomycetes</taxon>
        <taxon>Helotiales</taxon>
        <taxon>Hyphodiscaceae</taxon>
        <taxon>Hyphodiscus</taxon>
    </lineage>
</organism>
<keyword evidence="12" id="KW-0175">Coiled coil</keyword>
<feature type="region of interest" description="Disordered" evidence="13">
    <location>
        <begin position="450"/>
        <end position="490"/>
    </location>
</feature>
<evidence type="ECO:0000256" key="8">
    <source>
        <dbReference type="ARBA" id="ARBA00031113"/>
    </source>
</evidence>
<feature type="binding site" evidence="10">
    <location>
        <position position="244"/>
    </location>
    <ligand>
        <name>L-serine</name>
        <dbReference type="ChEBI" id="CHEBI:33384"/>
    </ligand>
</feature>
<evidence type="ECO:0000256" key="11">
    <source>
        <dbReference type="PIRSR" id="PIRSR001529-2"/>
    </source>
</evidence>
<proteinExistence type="inferred from homology"/>
<comment type="similarity">
    <text evidence="1">Belongs to the class-II aminoacyl-tRNA synthetase family. Type-1 seryl-tRNA synthetase subfamily.</text>
</comment>
<keyword evidence="16" id="KW-1185">Reference proteome</keyword>
<dbReference type="AlphaFoldDB" id="A0A9P7AWH6"/>
<dbReference type="NCBIfam" id="TIGR00414">
    <property type="entry name" value="serS"/>
    <property type="match status" value="1"/>
</dbReference>
<feature type="binding site" evidence="10">
    <location>
        <position position="275"/>
    </location>
    <ligand>
        <name>L-serine</name>
        <dbReference type="ChEBI" id="CHEBI:33384"/>
    </ligand>
</feature>
<feature type="binding site" evidence="10">
    <location>
        <position position="298"/>
    </location>
    <ligand>
        <name>L-serine</name>
        <dbReference type="ChEBI" id="CHEBI:33384"/>
    </ligand>
</feature>
<keyword evidence="5 11" id="KW-0067">ATP-binding</keyword>
<feature type="binding site" evidence="11">
    <location>
        <begin position="362"/>
        <end position="365"/>
    </location>
    <ligand>
        <name>ATP</name>
        <dbReference type="ChEBI" id="CHEBI:30616"/>
    </ligand>
</feature>
<feature type="binding site" evidence="10">
    <location>
        <position position="398"/>
    </location>
    <ligand>
        <name>L-serine</name>
        <dbReference type="ChEBI" id="CHEBI:33384"/>
    </ligand>
</feature>
<evidence type="ECO:0000259" key="14">
    <source>
        <dbReference type="PROSITE" id="PS50862"/>
    </source>
</evidence>
<dbReference type="InterPro" id="IPR010978">
    <property type="entry name" value="tRNA-bd_arm"/>
</dbReference>
<dbReference type="PRINTS" id="PR00981">
    <property type="entry name" value="TRNASYNTHSER"/>
</dbReference>
<accession>A0A9P7AWH6</accession>
<dbReference type="Gene3D" id="3.30.930.10">
    <property type="entry name" value="Bira Bifunctional Protein, Domain 2"/>
    <property type="match status" value="1"/>
</dbReference>
<feature type="site" description="Important for serine binding" evidence="10">
    <location>
        <position position="400"/>
    </location>
</feature>
<evidence type="ECO:0000256" key="1">
    <source>
        <dbReference type="ARBA" id="ARBA00010728"/>
    </source>
</evidence>
<dbReference type="EC" id="6.1.1.11" evidence="2"/>
<feature type="domain" description="Aminoacyl-transfer RNA synthetases class-II family profile" evidence="14">
    <location>
        <begin position="145"/>
        <end position="441"/>
    </location>
</feature>
<keyword evidence="3" id="KW-0436">Ligase</keyword>
<name>A0A9P7AWH6_9HELO</name>
<evidence type="ECO:0000256" key="13">
    <source>
        <dbReference type="SAM" id="MobiDB-lite"/>
    </source>
</evidence>
<dbReference type="GO" id="GO:0006434">
    <property type="term" value="P:seryl-tRNA aminoacylation"/>
    <property type="evidence" value="ECO:0007669"/>
    <property type="project" value="InterPro"/>
</dbReference>
<dbReference type="CDD" id="cd00770">
    <property type="entry name" value="SerRS_core"/>
    <property type="match status" value="1"/>
</dbReference>
<dbReference type="SUPFAM" id="SSF46589">
    <property type="entry name" value="tRNA-binding arm"/>
    <property type="match status" value="1"/>
</dbReference>
<dbReference type="Proteomes" id="UP000785200">
    <property type="component" value="Unassembled WGS sequence"/>
</dbReference>
<evidence type="ECO:0000313" key="16">
    <source>
        <dbReference type="Proteomes" id="UP000785200"/>
    </source>
</evidence>